<evidence type="ECO:0000259" key="1">
    <source>
        <dbReference type="Pfam" id="PF01850"/>
    </source>
</evidence>
<dbReference type="RefSeq" id="WP_322188539.1">
    <property type="nucleotide sequence ID" value="NZ_JAXLPB010000006.1"/>
</dbReference>
<dbReference type="Proteomes" id="UP001294412">
    <property type="component" value="Unassembled WGS sequence"/>
</dbReference>
<gene>
    <name evidence="2" type="ORF">U0C82_16335</name>
</gene>
<evidence type="ECO:0000313" key="2">
    <source>
        <dbReference type="EMBL" id="MDY8110711.1"/>
    </source>
</evidence>
<feature type="domain" description="PIN" evidence="1">
    <location>
        <begin position="5"/>
        <end position="120"/>
    </location>
</feature>
<accession>A0ABU5I673</accession>
<evidence type="ECO:0000313" key="3">
    <source>
        <dbReference type="Proteomes" id="UP001294412"/>
    </source>
</evidence>
<reference evidence="2 3" key="1">
    <citation type="submission" date="2023-12" db="EMBL/GenBank/DDBJ databases">
        <title>Description of Novel Strain Fulvimarina sp. 2208YS6-2-32 isolated from Uroteuthis (Photololigo) edulis.</title>
        <authorList>
            <person name="Park J.-S."/>
        </authorList>
    </citation>
    <scope>NUCLEOTIDE SEQUENCE [LARGE SCALE GENOMIC DNA]</scope>
    <source>
        <strain evidence="2 3">2208YS6-2-32</strain>
    </source>
</reference>
<dbReference type="SUPFAM" id="SSF88723">
    <property type="entry name" value="PIN domain-like"/>
    <property type="match status" value="1"/>
</dbReference>
<dbReference type="Pfam" id="PF01850">
    <property type="entry name" value="PIN"/>
    <property type="match status" value="1"/>
</dbReference>
<dbReference type="InterPro" id="IPR002716">
    <property type="entry name" value="PIN_dom"/>
</dbReference>
<dbReference type="CDD" id="cd18692">
    <property type="entry name" value="PIN_VapC-like"/>
    <property type="match status" value="1"/>
</dbReference>
<dbReference type="Gene3D" id="3.40.50.1010">
    <property type="entry name" value="5'-nuclease"/>
    <property type="match status" value="1"/>
</dbReference>
<sequence length="139" mass="15455">MNAAFFDTNIIAYAADVMAPDPSKRDTARHLMQTRAVVTSTQVMLELYSVMRRKFSYPAETALAWVAALRDDNVVALSPDDVVEALKKANRYGISHWDGLILIAASRAGLDLVYTEDLNHGQTYGDVRVCNPFIEDFLA</sequence>
<keyword evidence="3" id="KW-1185">Reference proteome</keyword>
<proteinExistence type="predicted"/>
<organism evidence="2 3">
    <name type="scientific">Fulvimarina uroteuthidis</name>
    <dbReference type="NCBI Taxonomy" id="3098149"/>
    <lineage>
        <taxon>Bacteria</taxon>
        <taxon>Pseudomonadati</taxon>
        <taxon>Pseudomonadota</taxon>
        <taxon>Alphaproteobacteria</taxon>
        <taxon>Hyphomicrobiales</taxon>
        <taxon>Aurantimonadaceae</taxon>
        <taxon>Fulvimarina</taxon>
    </lineage>
</organism>
<protein>
    <submittedName>
        <fullName evidence="2">PIN domain-containing protein</fullName>
    </submittedName>
</protein>
<dbReference type="InterPro" id="IPR029060">
    <property type="entry name" value="PIN-like_dom_sf"/>
</dbReference>
<dbReference type="EMBL" id="JAXLPB010000006">
    <property type="protein sequence ID" value="MDY8110711.1"/>
    <property type="molecule type" value="Genomic_DNA"/>
</dbReference>
<name>A0ABU5I673_9HYPH</name>
<comment type="caution">
    <text evidence="2">The sequence shown here is derived from an EMBL/GenBank/DDBJ whole genome shotgun (WGS) entry which is preliminary data.</text>
</comment>